<dbReference type="EMBL" id="DVLP01000211">
    <property type="protein sequence ID" value="HIT75306.1"/>
    <property type="molecule type" value="Genomic_DNA"/>
</dbReference>
<dbReference type="GO" id="GO:0005737">
    <property type="term" value="C:cytoplasm"/>
    <property type="evidence" value="ECO:0007669"/>
    <property type="project" value="UniProtKB-SubCell"/>
</dbReference>
<protein>
    <recommendedName>
        <fullName evidence="9">Phosphopantetheine adenylyltransferase</fullName>
        <ecNumber evidence="9">2.7.7.3</ecNumber>
    </recommendedName>
    <alternativeName>
        <fullName evidence="9">Dephospho-CoA pyrophosphorylase</fullName>
    </alternativeName>
    <alternativeName>
        <fullName evidence="9">Pantetheine-phosphate adenylyltransferase</fullName>
        <shortName evidence="9">PPAT</shortName>
    </alternativeName>
</protein>
<comment type="pathway">
    <text evidence="9">Cofactor biosynthesis; coenzyme A biosynthesis; CoA from (R)-pantothenate: step 4/5.</text>
</comment>
<keyword evidence="3 9" id="KW-0548">Nucleotidyltransferase</keyword>
<comment type="function">
    <text evidence="9">Reversibly transfers an adenylyl group from ATP to 4'-phosphopantetheine, yielding dephospho-CoA (dPCoA) and pyrophosphate.</text>
</comment>
<dbReference type="PRINTS" id="PR01020">
    <property type="entry name" value="LPSBIOSNTHSS"/>
</dbReference>
<evidence type="ECO:0000256" key="9">
    <source>
        <dbReference type="HAMAP-Rule" id="MF_00151"/>
    </source>
</evidence>
<gene>
    <name evidence="9 11" type="primary">coaD</name>
    <name evidence="11" type="ORF">IAA98_06960</name>
</gene>
<evidence type="ECO:0000256" key="7">
    <source>
        <dbReference type="ARBA" id="ARBA00022993"/>
    </source>
</evidence>
<dbReference type="GO" id="GO:0015937">
    <property type="term" value="P:coenzyme A biosynthetic process"/>
    <property type="evidence" value="ECO:0007669"/>
    <property type="project" value="UniProtKB-UniRule"/>
</dbReference>
<dbReference type="NCBIfam" id="TIGR00125">
    <property type="entry name" value="cyt_tran_rel"/>
    <property type="match status" value="1"/>
</dbReference>
<dbReference type="Gene3D" id="3.40.50.620">
    <property type="entry name" value="HUPs"/>
    <property type="match status" value="1"/>
</dbReference>
<dbReference type="InterPro" id="IPR004821">
    <property type="entry name" value="Cyt_trans-like"/>
</dbReference>
<feature type="binding site" evidence="9">
    <location>
        <position position="22"/>
    </location>
    <ligand>
        <name>ATP</name>
        <dbReference type="ChEBI" id="CHEBI:30616"/>
    </ligand>
</feature>
<evidence type="ECO:0000256" key="8">
    <source>
        <dbReference type="ARBA" id="ARBA00029346"/>
    </source>
</evidence>
<comment type="catalytic activity">
    <reaction evidence="8 9">
        <text>(R)-4'-phosphopantetheine + ATP + H(+) = 3'-dephospho-CoA + diphosphate</text>
        <dbReference type="Rhea" id="RHEA:19801"/>
        <dbReference type="ChEBI" id="CHEBI:15378"/>
        <dbReference type="ChEBI" id="CHEBI:30616"/>
        <dbReference type="ChEBI" id="CHEBI:33019"/>
        <dbReference type="ChEBI" id="CHEBI:57328"/>
        <dbReference type="ChEBI" id="CHEBI:61723"/>
        <dbReference type="EC" id="2.7.7.3"/>
    </reaction>
</comment>
<dbReference type="PANTHER" id="PTHR21342">
    <property type="entry name" value="PHOSPHOPANTETHEINE ADENYLYLTRANSFERASE"/>
    <property type="match status" value="1"/>
</dbReference>
<reference evidence="11" key="2">
    <citation type="journal article" date="2021" name="PeerJ">
        <title>Extensive microbial diversity within the chicken gut microbiome revealed by metagenomics and culture.</title>
        <authorList>
            <person name="Gilroy R."/>
            <person name="Ravi A."/>
            <person name="Getino M."/>
            <person name="Pursley I."/>
            <person name="Horton D.L."/>
            <person name="Alikhan N.F."/>
            <person name="Baker D."/>
            <person name="Gharbi K."/>
            <person name="Hall N."/>
            <person name="Watson M."/>
            <person name="Adriaenssens E.M."/>
            <person name="Foster-Nyarko E."/>
            <person name="Jarju S."/>
            <person name="Secka A."/>
            <person name="Antonio M."/>
            <person name="Oren A."/>
            <person name="Chaudhuri R.R."/>
            <person name="La Ragione R."/>
            <person name="Hildebrand F."/>
            <person name="Pallen M.J."/>
        </authorList>
    </citation>
    <scope>NUCLEOTIDE SEQUENCE</scope>
    <source>
        <strain evidence="11">ChiGjej1B1-24693</strain>
    </source>
</reference>
<feature type="site" description="Transition state stabilizer" evidence="9">
    <location>
        <position position="22"/>
    </location>
</feature>
<keyword evidence="1 9" id="KW-0963">Cytoplasm</keyword>
<accession>A0A9D1GXJ0</accession>
<keyword evidence="4 9" id="KW-0547">Nucleotide-binding</keyword>
<evidence type="ECO:0000256" key="5">
    <source>
        <dbReference type="ARBA" id="ARBA00022840"/>
    </source>
</evidence>
<organism evidence="11 12">
    <name type="scientific">Candidatus Avipropionibacterium avicola</name>
    <dbReference type="NCBI Taxonomy" id="2840701"/>
    <lineage>
        <taxon>Bacteria</taxon>
        <taxon>Bacillati</taxon>
        <taxon>Actinomycetota</taxon>
        <taxon>Actinomycetes</taxon>
        <taxon>Propionibacteriales</taxon>
        <taxon>Propionibacteriaceae</taxon>
        <taxon>Propionibacteriaceae incertae sedis</taxon>
        <taxon>Candidatus Avipropionibacterium</taxon>
    </lineage>
</organism>
<evidence type="ECO:0000256" key="2">
    <source>
        <dbReference type="ARBA" id="ARBA00022679"/>
    </source>
</evidence>
<dbReference type="Proteomes" id="UP000886842">
    <property type="component" value="Unassembled WGS sequence"/>
</dbReference>
<comment type="subunit">
    <text evidence="9">Homohexamer.</text>
</comment>
<evidence type="ECO:0000256" key="4">
    <source>
        <dbReference type="ARBA" id="ARBA00022741"/>
    </source>
</evidence>
<feature type="binding site" evidence="9">
    <location>
        <position position="14"/>
    </location>
    <ligand>
        <name>substrate</name>
    </ligand>
</feature>
<proteinExistence type="inferred from homology"/>
<feature type="binding site" evidence="9">
    <location>
        <position position="46"/>
    </location>
    <ligand>
        <name>substrate</name>
    </ligand>
</feature>
<comment type="caution">
    <text evidence="11">The sequence shown here is derived from an EMBL/GenBank/DDBJ whole genome shotgun (WGS) entry which is preliminary data.</text>
</comment>
<sequence>MTSTATSRVVCPGSFDPITHGHLDIIGRATRMFDEVVVSIGANSTKPSQMFTVEERLAMITEVCARWPQVRAVSFTGLLVDHCAEIGALGVVKGLRSATDFDYELPMAHLNRQMSGLETILLPTAQEWSAVSSTMVREISRFGGDISALVPPTVAEQVTARVRVEGQR</sequence>
<comment type="subcellular location">
    <subcellularLocation>
        <location evidence="9">Cytoplasm</location>
    </subcellularLocation>
</comment>
<dbReference type="Pfam" id="PF01467">
    <property type="entry name" value="CTP_transf_like"/>
    <property type="match status" value="1"/>
</dbReference>
<dbReference type="EC" id="2.7.7.3" evidence="9"/>
<evidence type="ECO:0000256" key="1">
    <source>
        <dbReference type="ARBA" id="ARBA00022490"/>
    </source>
</evidence>
<dbReference type="NCBIfam" id="TIGR01510">
    <property type="entry name" value="coaD_prev_kdtB"/>
    <property type="match status" value="1"/>
</dbReference>
<dbReference type="InterPro" id="IPR001980">
    <property type="entry name" value="PPAT"/>
</dbReference>
<keyword evidence="6 9" id="KW-0460">Magnesium</keyword>
<dbReference type="CDD" id="cd02163">
    <property type="entry name" value="PPAT"/>
    <property type="match status" value="1"/>
</dbReference>
<feature type="binding site" evidence="9">
    <location>
        <position position="93"/>
    </location>
    <ligand>
        <name>substrate</name>
    </ligand>
</feature>
<dbReference type="InterPro" id="IPR014729">
    <property type="entry name" value="Rossmann-like_a/b/a_fold"/>
</dbReference>
<feature type="binding site" evidence="9">
    <location>
        <begin position="128"/>
        <end position="134"/>
    </location>
    <ligand>
        <name>ATP</name>
        <dbReference type="ChEBI" id="CHEBI:30616"/>
    </ligand>
</feature>
<name>A0A9D1GXJ0_9ACTN</name>
<dbReference type="GO" id="GO:0005524">
    <property type="term" value="F:ATP binding"/>
    <property type="evidence" value="ECO:0007669"/>
    <property type="project" value="UniProtKB-KW"/>
</dbReference>
<dbReference type="SUPFAM" id="SSF52374">
    <property type="entry name" value="Nucleotidylyl transferase"/>
    <property type="match status" value="1"/>
</dbReference>
<evidence type="ECO:0000256" key="3">
    <source>
        <dbReference type="ARBA" id="ARBA00022695"/>
    </source>
</evidence>
<evidence type="ECO:0000313" key="11">
    <source>
        <dbReference type="EMBL" id="HIT75306.1"/>
    </source>
</evidence>
<feature type="binding site" evidence="9">
    <location>
        <begin position="94"/>
        <end position="96"/>
    </location>
    <ligand>
        <name>ATP</name>
        <dbReference type="ChEBI" id="CHEBI:30616"/>
    </ligand>
</feature>
<keyword evidence="5 9" id="KW-0067">ATP-binding</keyword>
<keyword evidence="7 9" id="KW-0173">Coenzyme A biosynthesis</keyword>
<dbReference type="AlphaFoldDB" id="A0A9D1GXJ0"/>
<dbReference type="HAMAP" id="MF_00151">
    <property type="entry name" value="PPAT_bact"/>
    <property type="match status" value="1"/>
</dbReference>
<evidence type="ECO:0000259" key="10">
    <source>
        <dbReference type="Pfam" id="PF01467"/>
    </source>
</evidence>
<evidence type="ECO:0000256" key="6">
    <source>
        <dbReference type="ARBA" id="ARBA00022842"/>
    </source>
</evidence>
<comment type="similarity">
    <text evidence="9">Belongs to the bacterial CoaD family.</text>
</comment>
<feature type="binding site" evidence="9">
    <location>
        <begin position="14"/>
        <end position="15"/>
    </location>
    <ligand>
        <name>ATP</name>
        <dbReference type="ChEBI" id="CHEBI:30616"/>
    </ligand>
</feature>
<comment type="cofactor">
    <cofactor evidence="9">
        <name>Mg(2+)</name>
        <dbReference type="ChEBI" id="CHEBI:18420"/>
    </cofactor>
</comment>
<dbReference type="GO" id="GO:0004595">
    <property type="term" value="F:pantetheine-phosphate adenylyltransferase activity"/>
    <property type="evidence" value="ECO:0007669"/>
    <property type="project" value="UniProtKB-UniRule"/>
</dbReference>
<evidence type="ECO:0000313" key="12">
    <source>
        <dbReference type="Proteomes" id="UP000886842"/>
    </source>
</evidence>
<feature type="domain" description="Cytidyltransferase-like" evidence="10">
    <location>
        <begin position="10"/>
        <end position="138"/>
    </location>
</feature>
<dbReference type="PANTHER" id="PTHR21342:SF1">
    <property type="entry name" value="PHOSPHOPANTETHEINE ADENYLYLTRANSFERASE"/>
    <property type="match status" value="1"/>
</dbReference>
<reference evidence="11" key="1">
    <citation type="submission" date="2020-10" db="EMBL/GenBank/DDBJ databases">
        <authorList>
            <person name="Gilroy R."/>
        </authorList>
    </citation>
    <scope>NUCLEOTIDE SEQUENCE</scope>
    <source>
        <strain evidence="11">ChiGjej1B1-24693</strain>
    </source>
</reference>
<keyword evidence="2 9" id="KW-0808">Transferase</keyword>
<feature type="binding site" evidence="9">
    <location>
        <position position="104"/>
    </location>
    <ligand>
        <name>ATP</name>
        <dbReference type="ChEBI" id="CHEBI:30616"/>
    </ligand>
</feature>
<feature type="binding site" evidence="9">
    <location>
        <position position="79"/>
    </location>
    <ligand>
        <name>substrate</name>
    </ligand>
</feature>